<evidence type="ECO:0000256" key="1">
    <source>
        <dbReference type="SAM" id="MobiDB-lite"/>
    </source>
</evidence>
<sequence length="202" mass="22246">MADRTSRRPLNSTAASLLGFLHEGPMSGWDLVNLAQERIGDFWTITQSQVYRELAAMDAAGLVEKGETGARERTPYQITEAGRAAFREWIARDPGTETIRVPLLLTMSFGEHLDPAHLDDIIAAGREVHQRRLDGYLREDCAGMRPHQRATLEFGIAYERAVLDWFARLPTLLGRLPAEATTASSAPSRATGDGATGSRPDE</sequence>
<dbReference type="InterPro" id="IPR005149">
    <property type="entry name" value="Tscrpt_reg_PadR_N"/>
</dbReference>
<dbReference type="EMBL" id="LR215973">
    <property type="protein sequence ID" value="VFA98247.1"/>
    <property type="molecule type" value="Genomic_DNA"/>
</dbReference>
<protein>
    <submittedName>
        <fullName evidence="4">Transcriptional regulator PadR-like family</fullName>
    </submittedName>
</protein>
<evidence type="ECO:0000313" key="5">
    <source>
        <dbReference type="Proteomes" id="UP000290439"/>
    </source>
</evidence>
<evidence type="ECO:0000313" key="4">
    <source>
        <dbReference type="EMBL" id="VFA98247.1"/>
    </source>
</evidence>
<dbReference type="Pfam" id="PF10400">
    <property type="entry name" value="Vir_act_alpha_C"/>
    <property type="match status" value="1"/>
</dbReference>
<feature type="domain" description="Transcription regulator PadR N-terminal" evidence="2">
    <location>
        <begin position="17"/>
        <end position="88"/>
    </location>
</feature>
<reference evidence="4 5" key="1">
    <citation type="submission" date="2019-02" db="EMBL/GenBank/DDBJ databases">
        <authorList>
            <consortium name="Pathogen Informatics"/>
        </authorList>
    </citation>
    <scope>NUCLEOTIDE SEQUENCE [LARGE SCALE GENOMIC DNA]</scope>
    <source>
        <strain evidence="4 5">3012STDY6756504</strain>
    </source>
</reference>
<evidence type="ECO:0000259" key="3">
    <source>
        <dbReference type="Pfam" id="PF10400"/>
    </source>
</evidence>
<dbReference type="PANTHER" id="PTHR43252">
    <property type="entry name" value="TRANSCRIPTIONAL REGULATOR YQJI"/>
    <property type="match status" value="1"/>
</dbReference>
<feature type="region of interest" description="Disordered" evidence="1">
    <location>
        <begin position="178"/>
        <end position="202"/>
    </location>
</feature>
<dbReference type="SUPFAM" id="SSF46785">
    <property type="entry name" value="Winged helix' DNA-binding domain"/>
    <property type="match status" value="1"/>
</dbReference>
<dbReference type="PANTHER" id="PTHR43252:SF2">
    <property type="entry name" value="TRANSCRIPTION REGULATOR, PADR-LIKE FAMILY"/>
    <property type="match status" value="1"/>
</dbReference>
<gene>
    <name evidence="4" type="ORF">NCTC10797_02014</name>
</gene>
<dbReference type="InterPro" id="IPR036388">
    <property type="entry name" value="WH-like_DNA-bd_sf"/>
</dbReference>
<dbReference type="Gene3D" id="6.10.140.1570">
    <property type="match status" value="1"/>
</dbReference>
<dbReference type="AlphaFoldDB" id="A0A4U8W7M1"/>
<dbReference type="Gene3D" id="1.10.10.10">
    <property type="entry name" value="Winged helix-like DNA-binding domain superfamily/Winged helix DNA-binding domain"/>
    <property type="match status" value="1"/>
</dbReference>
<dbReference type="Proteomes" id="UP000290439">
    <property type="component" value="Chromosome"/>
</dbReference>
<dbReference type="RefSeq" id="WP_232052128.1">
    <property type="nucleotide sequence ID" value="NZ_JARWOB010000040.1"/>
</dbReference>
<feature type="compositionally biased region" description="Low complexity" evidence="1">
    <location>
        <begin position="178"/>
        <end position="191"/>
    </location>
</feature>
<proteinExistence type="predicted"/>
<dbReference type="Pfam" id="PF03551">
    <property type="entry name" value="PadR"/>
    <property type="match status" value="1"/>
</dbReference>
<feature type="domain" description="Transcription regulator PadR C-terminal" evidence="3">
    <location>
        <begin position="99"/>
        <end position="168"/>
    </location>
</feature>
<dbReference type="InterPro" id="IPR036390">
    <property type="entry name" value="WH_DNA-bd_sf"/>
</dbReference>
<organism evidence="4 5">
    <name type="scientific">Nocardia cyriacigeorgica</name>
    <dbReference type="NCBI Taxonomy" id="135487"/>
    <lineage>
        <taxon>Bacteria</taxon>
        <taxon>Bacillati</taxon>
        <taxon>Actinomycetota</taxon>
        <taxon>Actinomycetes</taxon>
        <taxon>Mycobacteriales</taxon>
        <taxon>Nocardiaceae</taxon>
        <taxon>Nocardia</taxon>
    </lineage>
</organism>
<evidence type="ECO:0000259" key="2">
    <source>
        <dbReference type="Pfam" id="PF03551"/>
    </source>
</evidence>
<dbReference type="InterPro" id="IPR018309">
    <property type="entry name" value="Tscrpt_reg_PadR_C"/>
</dbReference>
<name>A0A4U8W7M1_9NOCA</name>
<accession>A0A4U8W7M1</accession>